<dbReference type="InterPro" id="IPR000845">
    <property type="entry name" value="Nucleoside_phosphorylase_d"/>
</dbReference>
<dbReference type="EMBL" id="AWWH01000116">
    <property type="protein sequence ID" value="ETA74146.1"/>
    <property type="molecule type" value="Genomic_DNA"/>
</dbReference>
<dbReference type="CDD" id="cd09007">
    <property type="entry name" value="NP-I_spr0068"/>
    <property type="match status" value="1"/>
</dbReference>
<dbReference type="RefSeq" id="WP_023859660.1">
    <property type="nucleotide sequence ID" value="NZ_AWWH01000116.1"/>
</dbReference>
<dbReference type="Proteomes" id="UP000018559">
    <property type="component" value="Unassembled WGS sequence"/>
</dbReference>
<gene>
    <name evidence="5" type="ORF">LEQ_2380c</name>
</gene>
<dbReference type="PANTHER" id="PTHR43691:SF11">
    <property type="entry name" value="FI09636P-RELATED"/>
    <property type="match status" value="1"/>
</dbReference>
<dbReference type="InterPro" id="IPR035994">
    <property type="entry name" value="Nucleoside_phosphorylase_sf"/>
</dbReference>
<comment type="caution">
    <text evidence="5">The sequence shown here is derived from an EMBL/GenBank/DDBJ whole genome shotgun (WGS) entry which is preliminary data.</text>
</comment>
<comment type="catalytic activity">
    <reaction evidence="3">
        <text>uridine + phosphate = alpha-D-ribose 1-phosphate + uracil</text>
        <dbReference type="Rhea" id="RHEA:24388"/>
        <dbReference type="ChEBI" id="CHEBI:16704"/>
        <dbReference type="ChEBI" id="CHEBI:17568"/>
        <dbReference type="ChEBI" id="CHEBI:43474"/>
        <dbReference type="ChEBI" id="CHEBI:57720"/>
        <dbReference type="EC" id="2.4.2.3"/>
    </reaction>
</comment>
<evidence type="ECO:0000256" key="2">
    <source>
        <dbReference type="ARBA" id="ARBA00021980"/>
    </source>
</evidence>
<evidence type="ECO:0000256" key="1">
    <source>
        <dbReference type="ARBA" id="ARBA00011888"/>
    </source>
</evidence>
<dbReference type="GO" id="GO:0005829">
    <property type="term" value="C:cytosol"/>
    <property type="evidence" value="ECO:0007669"/>
    <property type="project" value="TreeGrafter"/>
</dbReference>
<dbReference type="AlphaFoldDB" id="V7HYM7"/>
<reference evidence="5 6" key="1">
    <citation type="journal article" date="2014" name="Genome Announc.">
        <title>The Genome of the Predominant Equine Lactobacillus Species, Lactobacillus equi, Is Reflective of Its Lifestyle Adaptations to an Herbivorous Host.</title>
        <authorList>
            <person name="O'Donnell M.M."/>
            <person name="Harris H.M."/>
            <person name="O'Toole P.W."/>
            <person name="Ross R.P."/>
        </authorList>
    </citation>
    <scope>NUCLEOTIDE SEQUENCE [LARGE SCALE GENOMIC DNA]</scope>
    <source>
        <strain evidence="5 6">DPC 6820</strain>
    </source>
</reference>
<proteinExistence type="predicted"/>
<evidence type="ECO:0000313" key="6">
    <source>
        <dbReference type="Proteomes" id="UP000018559"/>
    </source>
</evidence>
<dbReference type="GO" id="GO:0004731">
    <property type="term" value="F:purine-nucleoside phosphorylase activity"/>
    <property type="evidence" value="ECO:0007669"/>
    <property type="project" value="TreeGrafter"/>
</dbReference>
<organism evidence="5 6">
    <name type="scientific">Ligilactobacillus equi DPC 6820</name>
    <dbReference type="NCBI Taxonomy" id="1392007"/>
    <lineage>
        <taxon>Bacteria</taxon>
        <taxon>Bacillati</taxon>
        <taxon>Bacillota</taxon>
        <taxon>Bacilli</taxon>
        <taxon>Lactobacillales</taxon>
        <taxon>Lactobacillaceae</taxon>
        <taxon>Ligilactobacillus</taxon>
    </lineage>
</organism>
<dbReference type="SUPFAM" id="SSF53167">
    <property type="entry name" value="Purine and uridine phosphorylases"/>
    <property type="match status" value="1"/>
</dbReference>
<protein>
    <recommendedName>
        <fullName evidence="2">Uridine phosphorylase</fullName>
        <ecNumber evidence="1">2.4.2.3</ecNumber>
    </recommendedName>
</protein>
<evidence type="ECO:0000313" key="5">
    <source>
        <dbReference type="EMBL" id="ETA74146.1"/>
    </source>
</evidence>
<name>V7HYM7_9LACO</name>
<evidence type="ECO:0000259" key="4">
    <source>
        <dbReference type="Pfam" id="PF01048"/>
    </source>
</evidence>
<feature type="domain" description="Nucleoside phosphorylase" evidence="4">
    <location>
        <begin position="59"/>
        <end position="224"/>
    </location>
</feature>
<dbReference type="GO" id="GO:0006152">
    <property type="term" value="P:purine nucleoside catabolic process"/>
    <property type="evidence" value="ECO:0007669"/>
    <property type="project" value="TreeGrafter"/>
</dbReference>
<dbReference type="Gene3D" id="3.40.50.1580">
    <property type="entry name" value="Nucleoside phosphorylase domain"/>
    <property type="match status" value="1"/>
</dbReference>
<dbReference type="GO" id="GO:0004850">
    <property type="term" value="F:uridine phosphorylase activity"/>
    <property type="evidence" value="ECO:0007669"/>
    <property type="project" value="UniProtKB-EC"/>
</dbReference>
<sequence>MSKLPLFEFDSNPQAVLQPNHEHLNLKLPAKFIYGFVGSSSLSKFLSAFPHRKLGEFVCISKTTPIYAFTYQGQEIGICEASLGAPAATQIMDWLIAYGAQTIIATGSCGALVDLPENTLLIPERALRDEGTSYHYLPAQTTVTLNRKLTELLAQVSTAHGYQAQVCQTWTTDGFYRETRTKVKHRIAAGYQVVEMECAALAACAAFRHVDFAQLLFTADSLYSSTHDARGWGEDSHQVVLKICLHTLMTL</sequence>
<evidence type="ECO:0000256" key="3">
    <source>
        <dbReference type="ARBA" id="ARBA00048447"/>
    </source>
</evidence>
<dbReference type="PANTHER" id="PTHR43691">
    <property type="entry name" value="URIDINE PHOSPHORYLASE"/>
    <property type="match status" value="1"/>
</dbReference>
<dbReference type="PATRIC" id="fig|1392007.3.peg.1061"/>
<dbReference type="Pfam" id="PF01048">
    <property type="entry name" value="PNP_UDP_1"/>
    <property type="match status" value="1"/>
</dbReference>
<keyword evidence="6" id="KW-1185">Reference proteome</keyword>
<accession>V7HYM7</accession>
<dbReference type="EC" id="2.4.2.3" evidence="1"/>